<feature type="compositionally biased region" description="Basic and acidic residues" evidence="1">
    <location>
        <begin position="1"/>
        <end position="13"/>
    </location>
</feature>
<evidence type="ECO:0000256" key="1">
    <source>
        <dbReference type="SAM" id="MobiDB-lite"/>
    </source>
</evidence>
<dbReference type="EMBL" id="VDUY01000004">
    <property type="protein sequence ID" value="TXL65352.1"/>
    <property type="molecule type" value="Genomic_DNA"/>
</dbReference>
<dbReference type="SUPFAM" id="SSF141868">
    <property type="entry name" value="EAL domain-like"/>
    <property type="match status" value="1"/>
</dbReference>
<sequence>MSPDRSDAPRDGAGDAPGRKRASPRIAPAALLEMLAARCGARASGRTALLVVALNRSDRLAALAQDASNQYVLAEVARRVQSMLGPADRYAFVANDELWLVLGDLADESLAELAGQTLHDTLQRPIRARRADGSPAVVQLRPVIGGAWTTMRTLADPMSMVAAASQACARARTQENQLLISRLDDDAALIRRDELERDLRAALHANQLDVHFQPQIDLASGRCVALESLIRWNRADGSAVNPALIASVCEERGMMGALTQFVLNNALRNQKRWEGQGLDLSVSVNLSPTVLSDAAFPMLVSHALATWGVPGERLTLEFTESAIAQNEQPAIEFMGQLRALGCRLSLDDFGTGYSSIAWFGKLPLDELKIDRSFVRELESSERNTPSRTVGALIGLAHAYGLRVLAEAVESPRVAAMLAAAGCDRAQGFSFSPALPAQAVADWCRRHDEASLLSRSEAASIR</sequence>
<dbReference type="Proteomes" id="UP000321548">
    <property type="component" value="Unassembled WGS sequence"/>
</dbReference>
<dbReference type="InterPro" id="IPR050706">
    <property type="entry name" value="Cyclic-di-GMP_PDE-like"/>
</dbReference>
<dbReference type="InterPro" id="IPR029787">
    <property type="entry name" value="Nucleotide_cyclase"/>
</dbReference>
<dbReference type="InterPro" id="IPR001633">
    <property type="entry name" value="EAL_dom"/>
</dbReference>
<dbReference type="SUPFAM" id="SSF55073">
    <property type="entry name" value="Nucleotide cyclase"/>
    <property type="match status" value="1"/>
</dbReference>
<keyword evidence="4" id="KW-1185">Reference proteome</keyword>
<name>A0A5C8NWB8_9BURK</name>
<dbReference type="Gene3D" id="3.20.20.450">
    <property type="entry name" value="EAL domain"/>
    <property type="match status" value="1"/>
</dbReference>
<dbReference type="GO" id="GO:0071111">
    <property type="term" value="F:cyclic-guanylate-specific phosphodiesterase activity"/>
    <property type="evidence" value="ECO:0007669"/>
    <property type="project" value="InterPro"/>
</dbReference>
<dbReference type="PANTHER" id="PTHR33121">
    <property type="entry name" value="CYCLIC DI-GMP PHOSPHODIESTERASE PDEF"/>
    <property type="match status" value="1"/>
</dbReference>
<evidence type="ECO:0000313" key="4">
    <source>
        <dbReference type="Proteomes" id="UP000321548"/>
    </source>
</evidence>
<dbReference type="SMART" id="SM00052">
    <property type="entry name" value="EAL"/>
    <property type="match status" value="1"/>
</dbReference>
<dbReference type="Gene3D" id="3.30.70.270">
    <property type="match status" value="1"/>
</dbReference>
<dbReference type="OrthoDB" id="9813903at2"/>
<dbReference type="PANTHER" id="PTHR33121:SF70">
    <property type="entry name" value="SIGNALING PROTEIN YKOW"/>
    <property type="match status" value="1"/>
</dbReference>
<accession>A0A5C8NWB8</accession>
<evidence type="ECO:0000313" key="3">
    <source>
        <dbReference type="EMBL" id="TXL65352.1"/>
    </source>
</evidence>
<protein>
    <submittedName>
        <fullName evidence="3">EAL domain-containing protein</fullName>
    </submittedName>
</protein>
<dbReference type="PROSITE" id="PS50883">
    <property type="entry name" value="EAL"/>
    <property type="match status" value="1"/>
</dbReference>
<organism evidence="3 4">
    <name type="scientific">Zeimonas arvi</name>
    <dbReference type="NCBI Taxonomy" id="2498847"/>
    <lineage>
        <taxon>Bacteria</taxon>
        <taxon>Pseudomonadati</taxon>
        <taxon>Pseudomonadota</taxon>
        <taxon>Betaproteobacteria</taxon>
        <taxon>Burkholderiales</taxon>
        <taxon>Burkholderiaceae</taxon>
        <taxon>Zeimonas</taxon>
    </lineage>
</organism>
<dbReference type="InterPro" id="IPR043128">
    <property type="entry name" value="Rev_trsase/Diguanyl_cyclase"/>
</dbReference>
<dbReference type="Pfam" id="PF00563">
    <property type="entry name" value="EAL"/>
    <property type="match status" value="1"/>
</dbReference>
<proteinExistence type="predicted"/>
<feature type="domain" description="EAL" evidence="2">
    <location>
        <begin position="192"/>
        <end position="447"/>
    </location>
</feature>
<reference evidence="3 4" key="1">
    <citation type="submission" date="2019-06" db="EMBL/GenBank/DDBJ databases">
        <title>Quisquiliibacterium sp. nov., isolated from a maize field.</title>
        <authorList>
            <person name="Lin S.-Y."/>
            <person name="Tsai C.-F."/>
            <person name="Young C.-C."/>
        </authorList>
    </citation>
    <scope>NUCLEOTIDE SEQUENCE [LARGE SCALE GENOMIC DNA]</scope>
    <source>
        <strain evidence="3 4">CC-CFT501</strain>
    </source>
</reference>
<dbReference type="CDD" id="cd01948">
    <property type="entry name" value="EAL"/>
    <property type="match status" value="1"/>
</dbReference>
<gene>
    <name evidence="3" type="ORF">FHP08_11225</name>
</gene>
<dbReference type="RefSeq" id="WP_147704547.1">
    <property type="nucleotide sequence ID" value="NZ_VDUY01000004.1"/>
</dbReference>
<feature type="region of interest" description="Disordered" evidence="1">
    <location>
        <begin position="1"/>
        <end position="22"/>
    </location>
</feature>
<dbReference type="InterPro" id="IPR035919">
    <property type="entry name" value="EAL_sf"/>
</dbReference>
<dbReference type="AlphaFoldDB" id="A0A5C8NWB8"/>
<comment type="caution">
    <text evidence="3">The sequence shown here is derived from an EMBL/GenBank/DDBJ whole genome shotgun (WGS) entry which is preliminary data.</text>
</comment>
<evidence type="ECO:0000259" key="2">
    <source>
        <dbReference type="PROSITE" id="PS50883"/>
    </source>
</evidence>